<feature type="region of interest" description="Disordered" evidence="2">
    <location>
        <begin position="1"/>
        <end position="60"/>
    </location>
</feature>
<evidence type="ECO:0000313" key="5">
    <source>
        <dbReference type="Proteomes" id="UP000273734"/>
    </source>
</evidence>
<keyword evidence="1" id="KW-0732">Signal</keyword>
<dbReference type="Pfam" id="PF00419">
    <property type="entry name" value="Fimbrial"/>
    <property type="match status" value="1"/>
</dbReference>
<dbReference type="GO" id="GO:0009289">
    <property type="term" value="C:pilus"/>
    <property type="evidence" value="ECO:0007669"/>
    <property type="project" value="InterPro"/>
</dbReference>
<dbReference type="InterPro" id="IPR008966">
    <property type="entry name" value="Adhesion_dom_sf"/>
</dbReference>
<dbReference type="GO" id="GO:0043709">
    <property type="term" value="P:cell adhesion involved in single-species biofilm formation"/>
    <property type="evidence" value="ECO:0007669"/>
    <property type="project" value="TreeGrafter"/>
</dbReference>
<organism evidence="4 5">
    <name type="scientific">Burkholderia ubonensis</name>
    <dbReference type="NCBI Taxonomy" id="101571"/>
    <lineage>
        <taxon>Bacteria</taxon>
        <taxon>Pseudomonadati</taxon>
        <taxon>Pseudomonadota</taxon>
        <taxon>Betaproteobacteria</taxon>
        <taxon>Burkholderiales</taxon>
        <taxon>Burkholderiaceae</taxon>
        <taxon>Burkholderia</taxon>
        <taxon>Burkholderia cepacia complex</taxon>
    </lineage>
</organism>
<dbReference type="Proteomes" id="UP000273734">
    <property type="component" value="Unassembled WGS sequence"/>
</dbReference>
<dbReference type="InterPro" id="IPR000259">
    <property type="entry name" value="Adhesion_dom_fimbrial"/>
</dbReference>
<evidence type="ECO:0000259" key="3">
    <source>
        <dbReference type="Pfam" id="PF00419"/>
    </source>
</evidence>
<name>A0AB74D383_9BURK</name>
<dbReference type="InterPro" id="IPR050263">
    <property type="entry name" value="Bact_Fimbrial_Adh_Pro"/>
</dbReference>
<comment type="caution">
    <text evidence="4">The sequence shown here is derived from an EMBL/GenBank/DDBJ whole genome shotgun (WGS) entry which is preliminary data.</text>
</comment>
<reference evidence="4 5" key="1">
    <citation type="submission" date="2018-08" db="EMBL/GenBank/DDBJ databases">
        <title>Comparative analysis of Burkholderia isolates from Puerto Rico.</title>
        <authorList>
            <person name="Hall C."/>
            <person name="Sahl J."/>
            <person name="Wagner D."/>
        </authorList>
    </citation>
    <scope>NUCLEOTIDE SEQUENCE [LARGE SCALE GENOMIC DNA]</scope>
    <source>
        <strain evidence="4 5">Bp8964</strain>
    </source>
</reference>
<dbReference type="Gene3D" id="2.60.40.1090">
    <property type="entry name" value="Fimbrial-type adhesion domain"/>
    <property type="match status" value="1"/>
</dbReference>
<gene>
    <name evidence="4" type="ORF">DF015_22635</name>
</gene>
<dbReference type="Gene3D" id="2.60.40.3310">
    <property type="match status" value="1"/>
</dbReference>
<feature type="compositionally biased region" description="Basic residues" evidence="2">
    <location>
        <begin position="17"/>
        <end position="46"/>
    </location>
</feature>
<dbReference type="InterPro" id="IPR036937">
    <property type="entry name" value="Adhesion_dom_fimbrial_sf"/>
</dbReference>
<evidence type="ECO:0000313" key="4">
    <source>
        <dbReference type="EMBL" id="RQP74706.1"/>
    </source>
</evidence>
<sequence>MLDQSRVAAAGSAGGGNRHRAHRRPLRTGSGTRRRIRRIPARRGGRPTKPGRSITMKTQRSPRLRIRTGRRTDWLRRMAGGLLLWAAGSGCAQASEATCTNMSAPELGRLPSALKISADAPIGTVLWSKRGINVIARCSMILQVPGAAGVEATLYRWMDDPQLAANGLALYVTYNGNRGHGAASFPMGATIKPAGFTIVNATVDIELVKTGPTPSVPTPLSFQSVPTLLVGGPNNAYSDAARYLTHGFDNISFQPTTCSTTTPAVFVDLGPQALGKSSGLGSGVGSTSPSKRFTIGVACDTGVAGAFAVHLMLDGGVLNASNGVLALSSSSTAAGIGIQLLMSDGRPVPLGTPWRIADSPASSVNLQVPLSARYYQVGSAPGPGIANGSATFTIIYR</sequence>
<dbReference type="AlphaFoldDB" id="A0AB74D383"/>
<accession>A0AB74D383</accession>
<dbReference type="PANTHER" id="PTHR33420">
    <property type="entry name" value="FIMBRIAL SUBUNIT ELFA-RELATED"/>
    <property type="match status" value="1"/>
</dbReference>
<feature type="compositionally biased region" description="Low complexity" evidence="2">
    <location>
        <begin position="1"/>
        <end position="11"/>
    </location>
</feature>
<dbReference type="SUPFAM" id="SSF49401">
    <property type="entry name" value="Bacterial adhesins"/>
    <property type="match status" value="1"/>
</dbReference>
<dbReference type="EMBL" id="QTNY01000016">
    <property type="protein sequence ID" value="RQP74706.1"/>
    <property type="molecule type" value="Genomic_DNA"/>
</dbReference>
<feature type="domain" description="Fimbrial-type adhesion" evidence="3">
    <location>
        <begin position="255"/>
        <end position="396"/>
    </location>
</feature>
<protein>
    <submittedName>
        <fullName evidence="4">Type 1 fimbrial protein</fullName>
    </submittedName>
</protein>
<dbReference type="PANTHER" id="PTHR33420:SF3">
    <property type="entry name" value="FIMBRIAL SUBUNIT ELFA"/>
    <property type="match status" value="1"/>
</dbReference>
<evidence type="ECO:0000256" key="2">
    <source>
        <dbReference type="SAM" id="MobiDB-lite"/>
    </source>
</evidence>
<evidence type="ECO:0000256" key="1">
    <source>
        <dbReference type="ARBA" id="ARBA00022729"/>
    </source>
</evidence>
<proteinExistence type="predicted"/>